<dbReference type="RefSeq" id="XP_023625595.1">
    <property type="nucleotide sequence ID" value="XM_023769827.1"/>
</dbReference>
<evidence type="ECO:0000313" key="3">
    <source>
        <dbReference type="EMBL" id="CZT18705.1"/>
    </source>
</evidence>
<protein>
    <recommendedName>
        <fullName evidence="2">SWIM-type domain-containing protein</fullName>
    </recommendedName>
</protein>
<dbReference type="AlphaFoldDB" id="A0A2D3UWP6"/>
<keyword evidence="1" id="KW-0863">Zinc-finger</keyword>
<dbReference type="InterPro" id="IPR007527">
    <property type="entry name" value="Znf_SWIM"/>
</dbReference>
<gene>
    <name evidence="3" type="ORF">RCC_04549</name>
</gene>
<proteinExistence type="predicted"/>
<dbReference type="OrthoDB" id="5413281at2759"/>
<dbReference type="GeneID" id="35599723"/>
<organism evidence="3 4">
    <name type="scientific">Ramularia collo-cygni</name>
    <dbReference type="NCBI Taxonomy" id="112498"/>
    <lineage>
        <taxon>Eukaryota</taxon>
        <taxon>Fungi</taxon>
        <taxon>Dikarya</taxon>
        <taxon>Ascomycota</taxon>
        <taxon>Pezizomycotina</taxon>
        <taxon>Dothideomycetes</taxon>
        <taxon>Dothideomycetidae</taxon>
        <taxon>Mycosphaerellales</taxon>
        <taxon>Mycosphaerellaceae</taxon>
        <taxon>Ramularia</taxon>
    </lineage>
</organism>
<evidence type="ECO:0000256" key="1">
    <source>
        <dbReference type="PROSITE-ProRule" id="PRU00325"/>
    </source>
</evidence>
<dbReference type="STRING" id="112498.A0A2D3UWP6"/>
<feature type="domain" description="SWIM-type" evidence="2">
    <location>
        <begin position="109"/>
        <end position="171"/>
    </location>
</feature>
<keyword evidence="1" id="KW-0862">Zinc</keyword>
<sequence>MESTHIRESISNLSNPRHLIASLITSISTSTNSANTQNPLKSLQLSDKNLFLTLYALLEKELLPALDCLDRGLVTRLKVSDRNTSTLYLVRSAQQHHTRHGTVEKVNYYEVRLVAWSCSCPAFTFSAFPAQASTETENSACPKEPMLFGGLTKGSDLAVCKHLLACILVEHCKGFGHFAEEKEISREELAGWAAGWGD</sequence>
<keyword evidence="4" id="KW-1185">Reference proteome</keyword>
<name>A0A2D3UWP6_9PEZI</name>
<reference evidence="3 4" key="1">
    <citation type="submission" date="2016-03" db="EMBL/GenBank/DDBJ databases">
        <authorList>
            <person name="Ploux O."/>
        </authorList>
    </citation>
    <scope>NUCLEOTIDE SEQUENCE [LARGE SCALE GENOMIC DNA]</scope>
    <source>
        <strain evidence="3 4">URUG2</strain>
    </source>
</reference>
<keyword evidence="1" id="KW-0479">Metal-binding</keyword>
<dbReference type="PROSITE" id="PS50966">
    <property type="entry name" value="ZF_SWIM"/>
    <property type="match status" value="1"/>
</dbReference>
<dbReference type="GO" id="GO:0008270">
    <property type="term" value="F:zinc ion binding"/>
    <property type="evidence" value="ECO:0007669"/>
    <property type="project" value="UniProtKB-KW"/>
</dbReference>
<evidence type="ECO:0000313" key="4">
    <source>
        <dbReference type="Proteomes" id="UP000225277"/>
    </source>
</evidence>
<dbReference type="EMBL" id="FJUY01000006">
    <property type="protein sequence ID" value="CZT18705.1"/>
    <property type="molecule type" value="Genomic_DNA"/>
</dbReference>
<accession>A0A2D3UWP6</accession>
<evidence type="ECO:0000259" key="2">
    <source>
        <dbReference type="PROSITE" id="PS50966"/>
    </source>
</evidence>
<dbReference type="Proteomes" id="UP000225277">
    <property type="component" value="Unassembled WGS sequence"/>
</dbReference>